<dbReference type="GO" id="GO:0061630">
    <property type="term" value="F:ubiquitin protein ligase activity"/>
    <property type="evidence" value="ECO:0007669"/>
    <property type="project" value="InterPro"/>
</dbReference>
<dbReference type="PANTHER" id="PTHR15439">
    <property type="entry name" value="RETINOBLASTOMA-BINDING PROTEIN 6"/>
    <property type="match status" value="1"/>
</dbReference>
<dbReference type="GO" id="GO:0008270">
    <property type="term" value="F:zinc ion binding"/>
    <property type="evidence" value="ECO:0007669"/>
    <property type="project" value="UniProtKB-KW"/>
</dbReference>
<dbReference type="GO" id="GO:0005634">
    <property type="term" value="C:nucleus"/>
    <property type="evidence" value="ECO:0007669"/>
    <property type="project" value="UniProtKB-SubCell"/>
</dbReference>
<evidence type="ECO:0000256" key="7">
    <source>
        <dbReference type="PROSITE-ProRule" id="PRU00047"/>
    </source>
</evidence>
<accession>A0A0J1B345</accession>
<keyword evidence="2" id="KW-0507">mRNA processing</keyword>
<keyword evidence="3" id="KW-0479">Metal-binding</keyword>
<name>A0A0J1B345_9TREE</name>
<feature type="compositionally biased region" description="Basic and acidic residues" evidence="8">
    <location>
        <begin position="378"/>
        <end position="402"/>
    </location>
</feature>
<dbReference type="CDD" id="cd16620">
    <property type="entry name" value="vRING-HC-C4C4_RBBP6"/>
    <property type="match status" value="1"/>
</dbReference>
<dbReference type="GO" id="GO:0016567">
    <property type="term" value="P:protein ubiquitination"/>
    <property type="evidence" value="ECO:0007669"/>
    <property type="project" value="InterPro"/>
</dbReference>
<evidence type="ECO:0000313" key="13">
    <source>
        <dbReference type="Proteomes" id="UP000053611"/>
    </source>
</evidence>
<comment type="subcellular location">
    <subcellularLocation>
        <location evidence="1">Nucleus</location>
    </subcellularLocation>
</comment>
<evidence type="ECO:0000259" key="9">
    <source>
        <dbReference type="PROSITE" id="PS50089"/>
    </source>
</evidence>
<proteinExistence type="predicted"/>
<evidence type="ECO:0000256" key="6">
    <source>
        <dbReference type="ARBA" id="ARBA00023242"/>
    </source>
</evidence>
<dbReference type="GO" id="GO:0006397">
    <property type="term" value="P:mRNA processing"/>
    <property type="evidence" value="ECO:0007669"/>
    <property type="project" value="UniProtKB-KW"/>
</dbReference>
<dbReference type="PROSITE" id="PS50089">
    <property type="entry name" value="ZF_RING_2"/>
    <property type="match status" value="1"/>
</dbReference>
<dbReference type="GO" id="GO:0003676">
    <property type="term" value="F:nucleic acid binding"/>
    <property type="evidence" value="ECO:0007669"/>
    <property type="project" value="InterPro"/>
</dbReference>
<feature type="compositionally biased region" description="Gly residues" evidence="8">
    <location>
        <begin position="191"/>
        <end position="206"/>
    </location>
</feature>
<feature type="domain" description="DWNN" evidence="11">
    <location>
        <begin position="4"/>
        <end position="75"/>
    </location>
</feature>
<dbReference type="Pfam" id="PF08783">
    <property type="entry name" value="DWNN"/>
    <property type="match status" value="1"/>
</dbReference>
<dbReference type="AlphaFoldDB" id="A0A0J1B345"/>
<keyword evidence="5" id="KW-0862">Zinc</keyword>
<dbReference type="SMART" id="SM01180">
    <property type="entry name" value="DWNN"/>
    <property type="match status" value="1"/>
</dbReference>
<dbReference type="InterPro" id="IPR025829">
    <property type="entry name" value="Zn_knuckle_CX2CX3GHX4C"/>
</dbReference>
<dbReference type="STRING" id="879819.A0A0J1B345"/>
<evidence type="ECO:0000256" key="5">
    <source>
        <dbReference type="ARBA" id="ARBA00022833"/>
    </source>
</evidence>
<feature type="region of interest" description="Disordered" evidence="8">
    <location>
        <begin position="178"/>
        <end position="212"/>
    </location>
</feature>
<dbReference type="SUPFAM" id="SSF57756">
    <property type="entry name" value="Retrovirus zinc finger-like domains"/>
    <property type="match status" value="1"/>
</dbReference>
<dbReference type="PANTHER" id="PTHR15439:SF0">
    <property type="entry name" value="CELL DIVISION CYCLE AND APOPTOSIS REGULATOR PROTEIN 1-RELATED"/>
    <property type="match status" value="1"/>
</dbReference>
<feature type="domain" description="CCHC-type" evidence="10">
    <location>
        <begin position="225"/>
        <end position="240"/>
    </location>
</feature>
<evidence type="ECO:0000256" key="8">
    <source>
        <dbReference type="SAM" id="MobiDB-lite"/>
    </source>
</evidence>
<organism evidence="12 13">
    <name type="scientific">Cutaneotrichosporon oleaginosum</name>
    <dbReference type="NCBI Taxonomy" id="879819"/>
    <lineage>
        <taxon>Eukaryota</taxon>
        <taxon>Fungi</taxon>
        <taxon>Dikarya</taxon>
        <taxon>Basidiomycota</taxon>
        <taxon>Agaricomycotina</taxon>
        <taxon>Tremellomycetes</taxon>
        <taxon>Trichosporonales</taxon>
        <taxon>Trichosporonaceae</taxon>
        <taxon>Cutaneotrichosporon</taxon>
    </lineage>
</organism>
<keyword evidence="6" id="KW-0539">Nucleus</keyword>
<dbReference type="GO" id="GO:0006511">
    <property type="term" value="P:ubiquitin-dependent protein catabolic process"/>
    <property type="evidence" value="ECO:0007669"/>
    <property type="project" value="TreeGrafter"/>
</dbReference>
<sequence length="432" mass="47716">MSTVFYRWGAGRDESRVKFDGTHISVFDFKRQIMLDNNLGNGKDFDLTVFENGEELKDDDKQIARSSTLVVRRRPAIMKGRGTAQNYIVGTDASVSLTGEHRIEAHARQAMKDRMNRGAMGSGGTYGSLSKRFDGKDEKEEGVKVTTGNADEDARIQAMLQQQTDTWEEMQEDLSSLPRFNTGANRRPLGRPGGGGGGGGGPGGAQGKFDYSVAPDKEPPLGYICYRCGQKGHWIQNCPSNDDPTAQDRKRFVRVTGIPRSFLKTVETPTTGEGSSGGAMLTADGGFVRAVPDARAWEKQAAVKTRANDDSEDKDALDPELVCPLCKKLLNEAMRVPCCHTAYCEDCINSHLLENDFVCPSCESKIASLDKLEPDDDLRERAKTVREGEKEKVKSEEGEKVGLDLNELTEERRVARRRAGRERQEPFQRPAA</sequence>
<keyword evidence="13" id="KW-1185">Reference proteome</keyword>
<dbReference type="Pfam" id="PF13696">
    <property type="entry name" value="zf-CCHC_2"/>
    <property type="match status" value="1"/>
</dbReference>
<evidence type="ECO:0000256" key="2">
    <source>
        <dbReference type="ARBA" id="ARBA00022664"/>
    </source>
</evidence>
<evidence type="ECO:0000256" key="3">
    <source>
        <dbReference type="ARBA" id="ARBA00022723"/>
    </source>
</evidence>
<evidence type="ECO:0000313" key="12">
    <source>
        <dbReference type="EMBL" id="KLT42029.1"/>
    </source>
</evidence>
<feature type="domain" description="RING-type" evidence="9">
    <location>
        <begin position="323"/>
        <end position="363"/>
    </location>
</feature>
<evidence type="ECO:0000259" key="10">
    <source>
        <dbReference type="PROSITE" id="PS50158"/>
    </source>
</evidence>
<dbReference type="Gene3D" id="4.10.60.10">
    <property type="entry name" value="Zinc finger, CCHC-type"/>
    <property type="match status" value="1"/>
</dbReference>
<evidence type="ECO:0000259" key="11">
    <source>
        <dbReference type="PROSITE" id="PS51282"/>
    </source>
</evidence>
<dbReference type="InterPro" id="IPR001841">
    <property type="entry name" value="Znf_RING"/>
</dbReference>
<dbReference type="InterPro" id="IPR001878">
    <property type="entry name" value="Znf_CCHC"/>
</dbReference>
<dbReference type="Gene3D" id="3.10.20.90">
    <property type="entry name" value="Phosphatidylinositol 3-kinase Catalytic Subunit, Chain A, domain 1"/>
    <property type="match status" value="1"/>
</dbReference>
<feature type="region of interest" description="Disordered" evidence="8">
    <location>
        <begin position="116"/>
        <end position="146"/>
    </location>
</feature>
<gene>
    <name evidence="12" type="ORF">CC85DRAFT_101080</name>
</gene>
<dbReference type="InterPro" id="IPR036875">
    <property type="entry name" value="Znf_CCHC_sf"/>
</dbReference>
<protein>
    <submittedName>
        <fullName evidence="12">DWNN-domain-containing protein</fullName>
    </submittedName>
</protein>
<feature type="compositionally biased region" description="Basic and acidic residues" evidence="8">
    <location>
        <begin position="131"/>
        <end position="143"/>
    </location>
</feature>
<dbReference type="SMART" id="SM00184">
    <property type="entry name" value="RING"/>
    <property type="match status" value="1"/>
</dbReference>
<dbReference type="InterPro" id="IPR013083">
    <property type="entry name" value="Znf_RING/FYVE/PHD"/>
</dbReference>
<keyword evidence="4 7" id="KW-0863">Zinc-finger</keyword>
<dbReference type="PROSITE" id="PS50158">
    <property type="entry name" value="ZF_CCHC"/>
    <property type="match status" value="1"/>
</dbReference>
<reference evidence="12 13" key="1">
    <citation type="submission" date="2015-03" db="EMBL/GenBank/DDBJ databases">
        <title>Genomics and transcriptomics of the oil-accumulating basidiomycete yeast T. oleaginosus allow insights into substrate utilization and the diverse evolutionary trajectories of mating systems in fungi.</title>
        <authorList>
            <consortium name="DOE Joint Genome Institute"/>
            <person name="Kourist R."/>
            <person name="Kracht O."/>
            <person name="Bracharz F."/>
            <person name="Lipzen A."/>
            <person name="Nolan M."/>
            <person name="Ohm R."/>
            <person name="Grigoriev I."/>
            <person name="Sun S."/>
            <person name="Heitman J."/>
            <person name="Bruck T."/>
            <person name="Nowrousian M."/>
        </authorList>
    </citation>
    <scope>NUCLEOTIDE SEQUENCE [LARGE SCALE GENOMIC DNA]</scope>
    <source>
        <strain evidence="12 13">IBC0246</strain>
    </source>
</reference>
<dbReference type="OrthoDB" id="106784at2759"/>
<feature type="region of interest" description="Disordered" evidence="8">
    <location>
        <begin position="378"/>
        <end position="432"/>
    </location>
</feature>
<dbReference type="GeneID" id="28979866"/>
<dbReference type="EMBL" id="KQ087210">
    <property type="protein sequence ID" value="KLT42029.1"/>
    <property type="molecule type" value="Genomic_DNA"/>
</dbReference>
<evidence type="ECO:0000256" key="4">
    <source>
        <dbReference type="ARBA" id="ARBA00022771"/>
    </source>
</evidence>
<dbReference type="SMART" id="SM00343">
    <property type="entry name" value="ZnF_C2HC"/>
    <property type="match status" value="1"/>
</dbReference>
<dbReference type="SUPFAM" id="SSF57850">
    <property type="entry name" value="RING/U-box"/>
    <property type="match status" value="1"/>
</dbReference>
<dbReference type="RefSeq" id="XP_018278520.1">
    <property type="nucleotide sequence ID" value="XM_018419263.1"/>
</dbReference>
<dbReference type="PROSITE" id="PS51282">
    <property type="entry name" value="DWNN"/>
    <property type="match status" value="1"/>
</dbReference>
<dbReference type="InterPro" id="IPR014891">
    <property type="entry name" value="DWNN_domain"/>
</dbReference>
<dbReference type="Proteomes" id="UP000053611">
    <property type="component" value="Unassembled WGS sequence"/>
</dbReference>
<evidence type="ECO:0000256" key="1">
    <source>
        <dbReference type="ARBA" id="ARBA00004123"/>
    </source>
</evidence>
<dbReference type="InterPro" id="IPR033489">
    <property type="entry name" value="RBBP6"/>
</dbReference>
<dbReference type="Gene3D" id="3.30.40.10">
    <property type="entry name" value="Zinc/RING finger domain, C3HC4 (zinc finger)"/>
    <property type="match status" value="1"/>
</dbReference>